<evidence type="ECO:0000313" key="2">
    <source>
        <dbReference type="Proteomes" id="UP000054023"/>
    </source>
</evidence>
<accession>A0A0W8IDH6</accession>
<dbReference type="OrthoDB" id="9806494at2"/>
<organism evidence="1 2">
    <name type="scientific">Nesterenkonia jeotgali</name>
    <dbReference type="NCBI Taxonomy" id="317018"/>
    <lineage>
        <taxon>Bacteria</taxon>
        <taxon>Bacillati</taxon>
        <taxon>Actinomycetota</taxon>
        <taxon>Actinomycetes</taxon>
        <taxon>Micrococcales</taxon>
        <taxon>Micrococcaceae</taxon>
        <taxon>Nesterenkonia</taxon>
    </lineage>
</organism>
<dbReference type="InterPro" id="IPR012545">
    <property type="entry name" value="DUF1697"/>
</dbReference>
<dbReference type="SUPFAM" id="SSF160379">
    <property type="entry name" value="SP0830-like"/>
    <property type="match status" value="1"/>
</dbReference>
<name>A0A0W8IDH6_9MICC</name>
<dbReference type="STRING" id="317018.AVL63_05770"/>
<dbReference type="PANTHER" id="PTHR36439">
    <property type="entry name" value="BLL4334 PROTEIN"/>
    <property type="match status" value="1"/>
</dbReference>
<sequence length="176" mass="19161">MTRRIILVRAVNVGGTAKLPMAHWRALAESLGAAEVSSYIASGNLLCIPPGPPEDFDRALEAAVQARFGFFREVISRSHDEVLDALQAHPFDVIDPRFSYITFLQAPPTPDAVRAASALETGEDRWQVIGREMHLRYAQGAGAPQMKELAISRTLGVTGTARNLNTVRRLIELAGA</sequence>
<protein>
    <recommendedName>
        <fullName evidence="3">DUF1697 domain-containing protein</fullName>
    </recommendedName>
</protein>
<dbReference type="Gene3D" id="3.30.70.1280">
    <property type="entry name" value="SP0830-like domains"/>
    <property type="match status" value="1"/>
</dbReference>
<evidence type="ECO:0008006" key="3">
    <source>
        <dbReference type="Google" id="ProtNLM"/>
    </source>
</evidence>
<dbReference type="PANTHER" id="PTHR36439:SF1">
    <property type="entry name" value="DUF1697 DOMAIN-CONTAINING PROTEIN"/>
    <property type="match status" value="1"/>
</dbReference>
<dbReference type="RefSeq" id="WP_058889237.1">
    <property type="nucleotide sequence ID" value="NZ_LQBM01000004.1"/>
</dbReference>
<dbReference type="AlphaFoldDB" id="A0A0W8IDH6"/>
<reference evidence="2" key="1">
    <citation type="submission" date="2015-12" db="EMBL/GenBank/DDBJ databases">
        <authorList>
            <person name="Nair G.R."/>
            <person name="Kaur G."/>
            <person name="Mayilraj S."/>
        </authorList>
    </citation>
    <scope>NUCLEOTIDE SEQUENCE [LARGE SCALE GENOMIC DNA]</scope>
    <source>
        <strain evidence="2">CD08_7</strain>
    </source>
</reference>
<comment type="caution">
    <text evidence="1">The sequence shown here is derived from an EMBL/GenBank/DDBJ whole genome shotgun (WGS) entry which is preliminary data.</text>
</comment>
<dbReference type="Proteomes" id="UP000054023">
    <property type="component" value="Unassembled WGS sequence"/>
</dbReference>
<gene>
    <name evidence="1" type="ORF">AVL63_05770</name>
</gene>
<proteinExistence type="predicted"/>
<evidence type="ECO:0000313" key="1">
    <source>
        <dbReference type="EMBL" id="KUG58007.1"/>
    </source>
</evidence>
<dbReference type="EMBL" id="LQBM01000004">
    <property type="protein sequence ID" value="KUG58007.1"/>
    <property type="molecule type" value="Genomic_DNA"/>
</dbReference>
<dbReference type="PIRSF" id="PIRSF008502">
    <property type="entry name" value="UCP008502"/>
    <property type="match status" value="1"/>
</dbReference>
<keyword evidence="2" id="KW-1185">Reference proteome</keyword>
<dbReference type="Pfam" id="PF08002">
    <property type="entry name" value="DUF1697"/>
    <property type="match status" value="1"/>
</dbReference>